<organism evidence="1 2">
    <name type="scientific">Limnospira fusiformis PMC 851.14</name>
    <dbReference type="NCBI Taxonomy" id="2219512"/>
    <lineage>
        <taxon>Bacteria</taxon>
        <taxon>Bacillati</taxon>
        <taxon>Cyanobacteriota</taxon>
        <taxon>Cyanophyceae</taxon>
        <taxon>Oscillatoriophycideae</taxon>
        <taxon>Oscillatoriales</taxon>
        <taxon>Sirenicapillariaceae</taxon>
        <taxon>Limnospira</taxon>
    </lineage>
</organism>
<comment type="caution">
    <text evidence="1">The sequence shown here is derived from an EMBL/GenBank/DDBJ whole genome shotgun (WGS) entry which is preliminary data.</text>
</comment>
<accession>A0ABU9EV54</accession>
<reference evidence="1 2" key="1">
    <citation type="journal article" date="2024" name="Front. Microbiol.">
        <title>Transcriptomic insights into the dominance of two phototrophs throughout the water column of a tropical hypersaline-alkaline crater lake (Dziani Dzaha, Mayotte).</title>
        <authorList>
            <person name="Duperron S."/>
            <person name="Halary S."/>
            <person name="Bouly J.-P."/>
            <person name="Roussel T."/>
            <person name="Hugoni M."/>
            <person name="Bruto M."/>
            <person name="Oger P."/>
            <person name="Duval C."/>
            <person name="Woo A."/>
            <person name="Jezequiel D."/>
            <person name="Ader M."/>
            <person name="Leboulanger C."/>
            <person name="Agogue H."/>
            <person name="Grossi V."/>
            <person name="Trousselier M."/>
            <person name="Bernard C."/>
        </authorList>
    </citation>
    <scope>NUCLEOTIDE SEQUENCE [LARGE SCALE GENOMIC DNA]</scope>
    <source>
        <strain evidence="1 2">PMC 851.14</strain>
    </source>
</reference>
<gene>
    <name evidence="1" type="ORF">AAEJ74_27610</name>
</gene>
<protein>
    <submittedName>
        <fullName evidence="1">Uncharacterized protein</fullName>
    </submittedName>
</protein>
<evidence type="ECO:0000313" key="1">
    <source>
        <dbReference type="EMBL" id="MEK9515277.1"/>
    </source>
</evidence>
<dbReference type="EMBL" id="JBBWYZ010000035">
    <property type="protein sequence ID" value="MEK9515277.1"/>
    <property type="molecule type" value="Genomic_DNA"/>
</dbReference>
<proteinExistence type="predicted"/>
<evidence type="ECO:0000313" key="2">
    <source>
        <dbReference type="Proteomes" id="UP001387447"/>
    </source>
</evidence>
<dbReference type="RefSeq" id="WP_006621128.1">
    <property type="nucleotide sequence ID" value="NZ_JBBWYZ010000035.1"/>
</dbReference>
<dbReference type="Proteomes" id="UP001387447">
    <property type="component" value="Unassembled WGS sequence"/>
</dbReference>
<name>A0ABU9EV54_LIMFS</name>
<keyword evidence="2" id="KW-1185">Reference proteome</keyword>
<sequence length="146" mass="16921">MITTDRILSKQLRKVAGESMFAKLEVCLRKDRLNMDLLERLRNPLDTRDPRYVIQRSFMCVSFSESQHGKAFLEMIHPDSASSVLKAAKEERSTKDTYLVKIPRWQIMLLSKYVEEKIVKSKGVEVLVNEVLSRCAKSLEIVMNDE</sequence>